<dbReference type="Proteomes" id="UP001279734">
    <property type="component" value="Unassembled WGS sequence"/>
</dbReference>
<accession>A0AAD3T225</accession>
<dbReference type="AlphaFoldDB" id="A0AAD3T225"/>
<evidence type="ECO:0000256" key="7">
    <source>
        <dbReference type="PROSITE-ProRule" id="PRU00282"/>
    </source>
</evidence>
<evidence type="ECO:0000256" key="10">
    <source>
        <dbReference type="RuleBase" id="RU003616"/>
    </source>
</evidence>
<dbReference type="InterPro" id="IPR031107">
    <property type="entry name" value="Small_HSP"/>
</dbReference>
<dbReference type="Gene3D" id="2.60.40.790">
    <property type="match status" value="1"/>
</dbReference>
<dbReference type="InterPro" id="IPR002067">
    <property type="entry name" value="MCP"/>
</dbReference>
<dbReference type="PRINTS" id="PR00926">
    <property type="entry name" value="MITOCARRIER"/>
</dbReference>
<dbReference type="InterPro" id="IPR002068">
    <property type="entry name" value="A-crystallin/Hsp20_dom"/>
</dbReference>
<proteinExistence type="inferred from homology"/>
<comment type="subcellular location">
    <subcellularLocation>
        <location evidence="1">Membrane</location>
        <topology evidence="1">Multi-pass membrane protein</topology>
    </subcellularLocation>
</comment>
<evidence type="ECO:0000256" key="4">
    <source>
        <dbReference type="ARBA" id="ARBA00022737"/>
    </source>
</evidence>
<sequence length="395" mass="44162">MEDGWRQPSIRQQCHEQSYLFHQPSPNRWTSSFSAHDLGSLYLRGGLHNPSLFALALVFLVSHNLVQASVQKKKATLAAPIERVKPLPQNHDEMIKVGRISEPYKDILDGLTRTIKEDDGFSLWRGNTANVIRYSPTQASSQFLDSVLCLSSIMGPSPWPTRIIPRVYSTSRRIGMAIGSDLLGTWNLVVLLMGNCEESSRDYPIDPHIFTLVALSASNKLSHAVMSIVPRDFFGDQTLANTFPQELWNRFFSPGGWNDHPFISEFFPFPFSSLSSARTLPYTELAVETEGSVATRFDCKEVPEAHIFIADLPGAKKEEVKVDVEEDAWVLQISGESGGGGRFKWRFRLPENAKLRLVTSSMENGVLTVVVPKVEFSPRAPRNVRSIEISGSGNR</sequence>
<keyword evidence="2 9" id="KW-0813">Transport</keyword>
<dbReference type="GO" id="GO:0016020">
    <property type="term" value="C:membrane"/>
    <property type="evidence" value="ECO:0007669"/>
    <property type="project" value="UniProtKB-SubCell"/>
</dbReference>
<dbReference type="InterPro" id="IPR023395">
    <property type="entry name" value="MCP_dom_sf"/>
</dbReference>
<name>A0AAD3T225_NEPGR</name>
<evidence type="ECO:0000256" key="6">
    <source>
        <dbReference type="ARBA" id="ARBA00023136"/>
    </source>
</evidence>
<comment type="similarity">
    <text evidence="9">Belongs to the mitochondrial carrier (TC 2.A.29) family.</text>
</comment>
<dbReference type="InterPro" id="IPR008978">
    <property type="entry name" value="HSP20-like_chaperone"/>
</dbReference>
<keyword evidence="13" id="KW-1185">Reference proteome</keyword>
<dbReference type="PROSITE" id="PS50920">
    <property type="entry name" value="SOLCAR"/>
    <property type="match status" value="1"/>
</dbReference>
<evidence type="ECO:0000256" key="8">
    <source>
        <dbReference type="PROSITE-ProRule" id="PRU00285"/>
    </source>
</evidence>
<dbReference type="Pfam" id="PF00011">
    <property type="entry name" value="HSP20"/>
    <property type="match status" value="1"/>
</dbReference>
<evidence type="ECO:0000313" key="13">
    <source>
        <dbReference type="Proteomes" id="UP001279734"/>
    </source>
</evidence>
<keyword evidence="5" id="KW-0346">Stress response</keyword>
<dbReference type="PANTHER" id="PTHR11527">
    <property type="entry name" value="HEAT-SHOCK PROTEIN 20 FAMILY MEMBER"/>
    <property type="match status" value="1"/>
</dbReference>
<evidence type="ECO:0000256" key="2">
    <source>
        <dbReference type="ARBA" id="ARBA00022448"/>
    </source>
</evidence>
<comment type="caution">
    <text evidence="12">The sequence shown here is derived from an EMBL/GenBank/DDBJ whole genome shotgun (WGS) entry which is preliminary data.</text>
</comment>
<dbReference type="EMBL" id="BSYO01000023">
    <property type="protein sequence ID" value="GMH21400.1"/>
    <property type="molecule type" value="Genomic_DNA"/>
</dbReference>
<feature type="domain" description="SHSP" evidence="11">
    <location>
        <begin position="288"/>
        <end position="390"/>
    </location>
</feature>
<protein>
    <recommendedName>
        <fullName evidence="11">SHSP domain-containing protein</fullName>
    </recommendedName>
</protein>
<keyword evidence="6 7" id="KW-0472">Membrane</keyword>
<evidence type="ECO:0000256" key="3">
    <source>
        <dbReference type="ARBA" id="ARBA00022692"/>
    </source>
</evidence>
<organism evidence="12 13">
    <name type="scientific">Nepenthes gracilis</name>
    <name type="common">Slender pitcher plant</name>
    <dbReference type="NCBI Taxonomy" id="150966"/>
    <lineage>
        <taxon>Eukaryota</taxon>
        <taxon>Viridiplantae</taxon>
        <taxon>Streptophyta</taxon>
        <taxon>Embryophyta</taxon>
        <taxon>Tracheophyta</taxon>
        <taxon>Spermatophyta</taxon>
        <taxon>Magnoliopsida</taxon>
        <taxon>eudicotyledons</taxon>
        <taxon>Gunneridae</taxon>
        <taxon>Pentapetalae</taxon>
        <taxon>Caryophyllales</taxon>
        <taxon>Nepenthaceae</taxon>
        <taxon>Nepenthes</taxon>
    </lineage>
</organism>
<keyword evidence="3 7" id="KW-0812">Transmembrane</keyword>
<gene>
    <name evidence="12" type="ORF">Nepgr_023242</name>
</gene>
<dbReference type="Gene3D" id="1.50.40.10">
    <property type="entry name" value="Mitochondrial carrier domain"/>
    <property type="match status" value="1"/>
</dbReference>
<feature type="repeat" description="Solcar" evidence="7">
    <location>
        <begin position="58"/>
        <end position="151"/>
    </location>
</feature>
<evidence type="ECO:0000259" key="11">
    <source>
        <dbReference type="PROSITE" id="PS01031"/>
    </source>
</evidence>
<evidence type="ECO:0000256" key="9">
    <source>
        <dbReference type="RuleBase" id="RU000488"/>
    </source>
</evidence>
<comment type="similarity">
    <text evidence="8 10">Belongs to the small heat shock protein (HSP20) family.</text>
</comment>
<dbReference type="SUPFAM" id="SSF49764">
    <property type="entry name" value="HSP20-like chaperones"/>
    <property type="match status" value="1"/>
</dbReference>
<dbReference type="Pfam" id="PF00153">
    <property type="entry name" value="Mito_carr"/>
    <property type="match status" value="1"/>
</dbReference>
<dbReference type="PROSITE" id="PS01031">
    <property type="entry name" value="SHSP"/>
    <property type="match status" value="1"/>
</dbReference>
<evidence type="ECO:0000256" key="5">
    <source>
        <dbReference type="ARBA" id="ARBA00023016"/>
    </source>
</evidence>
<dbReference type="InterPro" id="IPR018108">
    <property type="entry name" value="MCP_transmembrane"/>
</dbReference>
<evidence type="ECO:0000256" key="1">
    <source>
        <dbReference type="ARBA" id="ARBA00004141"/>
    </source>
</evidence>
<dbReference type="SUPFAM" id="SSF103506">
    <property type="entry name" value="Mitochondrial carrier"/>
    <property type="match status" value="1"/>
</dbReference>
<keyword evidence="4" id="KW-0677">Repeat</keyword>
<reference evidence="12" key="1">
    <citation type="submission" date="2023-05" db="EMBL/GenBank/DDBJ databases">
        <title>Nepenthes gracilis genome sequencing.</title>
        <authorList>
            <person name="Fukushima K."/>
        </authorList>
    </citation>
    <scope>NUCLEOTIDE SEQUENCE</scope>
    <source>
        <strain evidence="12">SING2019-196</strain>
    </source>
</reference>
<evidence type="ECO:0000313" key="12">
    <source>
        <dbReference type="EMBL" id="GMH21400.1"/>
    </source>
</evidence>
<dbReference type="GO" id="GO:0055085">
    <property type="term" value="P:transmembrane transport"/>
    <property type="evidence" value="ECO:0007669"/>
    <property type="project" value="InterPro"/>
</dbReference>